<gene>
    <name evidence="1" type="ORF">O181_126011</name>
</gene>
<evidence type="ECO:0000313" key="2">
    <source>
        <dbReference type="Proteomes" id="UP000765509"/>
    </source>
</evidence>
<evidence type="ECO:0000313" key="1">
    <source>
        <dbReference type="EMBL" id="MBW0586296.1"/>
    </source>
</evidence>
<comment type="caution">
    <text evidence="1">The sequence shown here is derived from an EMBL/GenBank/DDBJ whole genome shotgun (WGS) entry which is preliminary data.</text>
</comment>
<proteinExistence type="predicted"/>
<keyword evidence="2" id="KW-1185">Reference proteome</keyword>
<reference evidence="1" key="1">
    <citation type="submission" date="2021-03" db="EMBL/GenBank/DDBJ databases">
        <title>Draft genome sequence of rust myrtle Austropuccinia psidii MF-1, a brazilian biotype.</title>
        <authorList>
            <person name="Quecine M.C."/>
            <person name="Pachon D.M.R."/>
            <person name="Bonatelli M.L."/>
            <person name="Correr F.H."/>
            <person name="Franceschini L.M."/>
            <person name="Leite T.F."/>
            <person name="Margarido G.R.A."/>
            <person name="Almeida C.A."/>
            <person name="Ferrarezi J.A."/>
            <person name="Labate C.A."/>
        </authorList>
    </citation>
    <scope>NUCLEOTIDE SEQUENCE</scope>
    <source>
        <strain evidence="1">MF-1</strain>
    </source>
</reference>
<name>A0A9Q3Q5J6_9BASI</name>
<dbReference type="AlphaFoldDB" id="A0A9Q3Q5J6"/>
<protein>
    <submittedName>
        <fullName evidence="1">Uncharacterized protein</fullName>
    </submittedName>
</protein>
<sequence>MLRLHAYKNDLAIAQHGAFDIAISIAKQLCNSNFQPLRISIMTPKQTCAMGRPKLTLYSLVIQPPGPFFKHYHPAIKPVFSLRSPVTKHAMCFSAWGISGLHPPCTFNNALTKALLGDWVAI</sequence>
<accession>A0A9Q3Q5J6</accession>
<dbReference type="Proteomes" id="UP000765509">
    <property type="component" value="Unassembled WGS sequence"/>
</dbReference>
<organism evidence="1 2">
    <name type="scientific">Austropuccinia psidii MF-1</name>
    <dbReference type="NCBI Taxonomy" id="1389203"/>
    <lineage>
        <taxon>Eukaryota</taxon>
        <taxon>Fungi</taxon>
        <taxon>Dikarya</taxon>
        <taxon>Basidiomycota</taxon>
        <taxon>Pucciniomycotina</taxon>
        <taxon>Pucciniomycetes</taxon>
        <taxon>Pucciniales</taxon>
        <taxon>Sphaerophragmiaceae</taxon>
        <taxon>Austropuccinia</taxon>
    </lineage>
</organism>
<dbReference type="EMBL" id="AVOT02123503">
    <property type="protein sequence ID" value="MBW0586296.1"/>
    <property type="molecule type" value="Genomic_DNA"/>
</dbReference>